<accession>A0A0A9BYU9</accession>
<sequence>MKFEYNRCISKEKTSNISFKTIGQCRCAFITYAV</sequence>
<dbReference type="EMBL" id="GBRH01228696">
    <property type="protein sequence ID" value="JAD69199.1"/>
    <property type="molecule type" value="Transcribed_RNA"/>
</dbReference>
<dbReference type="AlphaFoldDB" id="A0A0A9BYU9"/>
<evidence type="ECO:0000313" key="1">
    <source>
        <dbReference type="EMBL" id="JAD69199.1"/>
    </source>
</evidence>
<name>A0A0A9BYU9_ARUDO</name>
<organism evidence="1">
    <name type="scientific">Arundo donax</name>
    <name type="common">Giant reed</name>
    <name type="synonym">Donax arundinaceus</name>
    <dbReference type="NCBI Taxonomy" id="35708"/>
    <lineage>
        <taxon>Eukaryota</taxon>
        <taxon>Viridiplantae</taxon>
        <taxon>Streptophyta</taxon>
        <taxon>Embryophyta</taxon>
        <taxon>Tracheophyta</taxon>
        <taxon>Spermatophyta</taxon>
        <taxon>Magnoliopsida</taxon>
        <taxon>Liliopsida</taxon>
        <taxon>Poales</taxon>
        <taxon>Poaceae</taxon>
        <taxon>PACMAD clade</taxon>
        <taxon>Arundinoideae</taxon>
        <taxon>Arundineae</taxon>
        <taxon>Arundo</taxon>
    </lineage>
</organism>
<reference evidence="1" key="1">
    <citation type="submission" date="2014-09" db="EMBL/GenBank/DDBJ databases">
        <authorList>
            <person name="Magalhaes I.L.F."/>
            <person name="Oliveira U."/>
            <person name="Santos F.R."/>
            <person name="Vidigal T.H.D.A."/>
            <person name="Brescovit A.D."/>
            <person name="Santos A.J."/>
        </authorList>
    </citation>
    <scope>NUCLEOTIDE SEQUENCE</scope>
    <source>
        <tissue evidence="1">Shoot tissue taken approximately 20 cm above the soil surface</tissue>
    </source>
</reference>
<reference evidence="1" key="2">
    <citation type="journal article" date="2015" name="Data Brief">
        <title>Shoot transcriptome of the giant reed, Arundo donax.</title>
        <authorList>
            <person name="Barrero R.A."/>
            <person name="Guerrero F.D."/>
            <person name="Moolhuijzen P."/>
            <person name="Goolsby J.A."/>
            <person name="Tidwell J."/>
            <person name="Bellgard S.E."/>
            <person name="Bellgard M.I."/>
        </authorList>
    </citation>
    <scope>NUCLEOTIDE SEQUENCE</scope>
    <source>
        <tissue evidence="1">Shoot tissue taken approximately 20 cm above the soil surface</tissue>
    </source>
</reference>
<proteinExistence type="predicted"/>
<protein>
    <submittedName>
        <fullName evidence="1">Uncharacterized protein</fullName>
    </submittedName>
</protein>